<evidence type="ECO:0000313" key="3">
    <source>
        <dbReference type="Proteomes" id="UP000216035"/>
    </source>
</evidence>
<accession>A0A255ZTG6</accession>
<dbReference type="OrthoDB" id="596910at2"/>
<dbReference type="PANTHER" id="PTHR48079:SF6">
    <property type="entry name" value="NAD(P)-BINDING DOMAIN-CONTAINING PROTEIN-RELATED"/>
    <property type="match status" value="1"/>
</dbReference>
<dbReference type="InterPro" id="IPR036291">
    <property type="entry name" value="NAD(P)-bd_dom_sf"/>
</dbReference>
<dbReference type="GO" id="GO:0004029">
    <property type="term" value="F:aldehyde dehydrogenase (NAD+) activity"/>
    <property type="evidence" value="ECO:0007669"/>
    <property type="project" value="TreeGrafter"/>
</dbReference>
<dbReference type="InterPro" id="IPR051783">
    <property type="entry name" value="NAD(P)-dependent_oxidoreduct"/>
</dbReference>
<dbReference type="Gene3D" id="3.40.50.720">
    <property type="entry name" value="NAD(P)-binding Rossmann-like Domain"/>
    <property type="match status" value="1"/>
</dbReference>
<organism evidence="2 3">
    <name type="scientific">Flavobacterium aurantiibacter</name>
    <dbReference type="NCBI Taxonomy" id="2023067"/>
    <lineage>
        <taxon>Bacteria</taxon>
        <taxon>Pseudomonadati</taxon>
        <taxon>Bacteroidota</taxon>
        <taxon>Flavobacteriia</taxon>
        <taxon>Flavobacteriales</taxon>
        <taxon>Flavobacteriaceae</taxon>
        <taxon>Flavobacterium</taxon>
    </lineage>
</organism>
<dbReference type="PANTHER" id="PTHR48079">
    <property type="entry name" value="PROTEIN YEEZ"/>
    <property type="match status" value="1"/>
</dbReference>
<dbReference type="Pfam" id="PF01370">
    <property type="entry name" value="Epimerase"/>
    <property type="match status" value="1"/>
</dbReference>
<feature type="domain" description="NAD-dependent epimerase/dehydratase" evidence="1">
    <location>
        <begin position="3"/>
        <end position="223"/>
    </location>
</feature>
<reference evidence="2 3" key="1">
    <citation type="submission" date="2017-07" db="EMBL/GenBank/DDBJ databases">
        <title>Flavobacterium cyanobacteriorum sp. nov., isolated from cyanobacterial aggregates in a eutrophic lake.</title>
        <authorList>
            <person name="Cai H."/>
        </authorList>
    </citation>
    <scope>NUCLEOTIDE SEQUENCE [LARGE SCALE GENOMIC DNA]</scope>
    <source>
        <strain evidence="2 3">TH167</strain>
    </source>
</reference>
<evidence type="ECO:0000259" key="1">
    <source>
        <dbReference type="Pfam" id="PF01370"/>
    </source>
</evidence>
<evidence type="ECO:0000313" key="2">
    <source>
        <dbReference type="EMBL" id="OYQ44788.1"/>
    </source>
</evidence>
<name>A0A255ZTG6_9FLAO</name>
<dbReference type="SUPFAM" id="SSF51735">
    <property type="entry name" value="NAD(P)-binding Rossmann-fold domains"/>
    <property type="match status" value="1"/>
</dbReference>
<keyword evidence="3" id="KW-1185">Reference proteome</keyword>
<gene>
    <name evidence="2" type="ORF">CHX27_07165</name>
</gene>
<dbReference type="RefSeq" id="WP_094486083.1">
    <property type="nucleotide sequence ID" value="NZ_NOXX01000189.1"/>
</dbReference>
<protein>
    <recommendedName>
        <fullName evidence="1">NAD-dependent epimerase/dehydratase domain-containing protein</fullName>
    </recommendedName>
</protein>
<dbReference type="AlphaFoldDB" id="A0A255ZTG6"/>
<dbReference type="Proteomes" id="UP000216035">
    <property type="component" value="Unassembled WGS sequence"/>
</dbReference>
<comment type="caution">
    <text evidence="2">The sequence shown here is derived from an EMBL/GenBank/DDBJ whole genome shotgun (WGS) entry which is preliminary data.</text>
</comment>
<sequence>MKIVVGGTGFVGTHLLLALTAREQQVVATYRKSDKITRVKALFAHENRQADFEKISWRYADVTDIPSLELALTDITTLYNCSGFVSFEPKDYQKLLKINIEGTANLVNCALHLGIETFIHVSSIAALGAMPLPDLPINEEAEWNRELKNSDYSISKYGAEIEVWRGEQEGLRVLIVNPGVILGIGFGNNSGRLLTKFATQNTYGFPPGTTAFVSVTDVVAALLELEAKQLFGKRFILSAGNYSVFEIGNKIRAAARLATVNKQLSAGMLWTASVLEYLPALFGLKRRRLSFAMVRSALSLDQYSNDSVREQLGFTFENIDTTVATMTEFYSKN</sequence>
<dbReference type="GO" id="GO:0005737">
    <property type="term" value="C:cytoplasm"/>
    <property type="evidence" value="ECO:0007669"/>
    <property type="project" value="TreeGrafter"/>
</dbReference>
<dbReference type="InterPro" id="IPR001509">
    <property type="entry name" value="Epimerase_deHydtase"/>
</dbReference>
<proteinExistence type="predicted"/>
<dbReference type="EMBL" id="NOXX01000189">
    <property type="protein sequence ID" value="OYQ44788.1"/>
    <property type="molecule type" value="Genomic_DNA"/>
</dbReference>